<dbReference type="KEGG" id="tae:TepiRe1_1346"/>
<sequence length="178" mass="20224">MRKYMICLSILVVYFMFFTGIQIFAEPINIDNIKNYDIDTPEDIIYKSPSTITNVMTFLIYLIFFIAISLLAYFTVRWIGKHQMRLIIKSKYMEVVDSLSLGGEKGIYIVNTPQGMLILGVTKESVDLLEKIGHEEAELIRAAEANQESHDRAFAVHLNNYFNKLKGSSDKIGSGGPK</sequence>
<proteinExistence type="predicted"/>
<dbReference type="RefSeq" id="WP_013778305.1">
    <property type="nucleotide sequence ID" value="NC_015519.1"/>
</dbReference>
<protein>
    <recommendedName>
        <fullName evidence="9">Flagellar protein</fullName>
    </recommendedName>
</protein>
<evidence type="ECO:0000256" key="5">
    <source>
        <dbReference type="ARBA" id="ARBA00023136"/>
    </source>
</evidence>
<dbReference type="KEGG" id="tep:TepRe1_1236"/>
<comment type="subcellular location">
    <subcellularLocation>
        <location evidence="1">Cell membrane</location>
    </subcellularLocation>
</comment>
<dbReference type="Pfam" id="PF04347">
    <property type="entry name" value="FliO"/>
    <property type="match status" value="1"/>
</dbReference>
<dbReference type="GO" id="GO:0016020">
    <property type="term" value="C:membrane"/>
    <property type="evidence" value="ECO:0007669"/>
    <property type="project" value="InterPro"/>
</dbReference>
<keyword evidence="4 6" id="KW-1133">Transmembrane helix</keyword>
<evidence type="ECO:0000256" key="1">
    <source>
        <dbReference type="ARBA" id="ARBA00004236"/>
    </source>
</evidence>
<keyword evidence="5 6" id="KW-0472">Membrane</keyword>
<keyword evidence="3 6" id="KW-0812">Transmembrane</keyword>
<evidence type="ECO:0000313" key="8">
    <source>
        <dbReference type="Proteomes" id="UP000010802"/>
    </source>
</evidence>
<name>F4LTQ2_TEPAE</name>
<evidence type="ECO:0000256" key="4">
    <source>
        <dbReference type="ARBA" id="ARBA00022989"/>
    </source>
</evidence>
<reference evidence="8" key="1">
    <citation type="journal article" date="2013" name="Genome Announc.">
        <title>First genome sequence of a syntrophic acetate-oxidizing bacterium, Tepidanaerobacter acetatoxydans strain Re1.</title>
        <authorList>
            <person name="Manzoor S."/>
            <person name="Bongcam-Rudloff E."/>
            <person name="Schnurer A."/>
            <person name="Muller B."/>
        </authorList>
    </citation>
    <scope>NUCLEOTIDE SEQUENCE [LARGE SCALE GENOMIC DNA]</scope>
    <source>
        <strain evidence="8">Re1</strain>
    </source>
</reference>
<evidence type="ECO:0000256" key="2">
    <source>
        <dbReference type="ARBA" id="ARBA00022475"/>
    </source>
</evidence>
<dbReference type="GO" id="GO:0044781">
    <property type="term" value="P:bacterial-type flagellum organization"/>
    <property type="evidence" value="ECO:0007669"/>
    <property type="project" value="InterPro"/>
</dbReference>
<evidence type="ECO:0008006" key="9">
    <source>
        <dbReference type="Google" id="ProtNLM"/>
    </source>
</evidence>
<dbReference type="HOGENOM" id="CLU_1509895_0_0_9"/>
<keyword evidence="2" id="KW-1003">Cell membrane</keyword>
<dbReference type="PATRIC" id="fig|1209989.3.peg.1502"/>
<evidence type="ECO:0000256" key="6">
    <source>
        <dbReference type="SAM" id="Phobius"/>
    </source>
</evidence>
<feature type="transmembrane region" description="Helical" evidence="6">
    <location>
        <begin position="58"/>
        <end position="79"/>
    </location>
</feature>
<dbReference type="STRING" id="1209989.TepRe1_1236"/>
<accession>L0S0T3</accession>
<keyword evidence="8" id="KW-1185">Reference proteome</keyword>
<evidence type="ECO:0000256" key="3">
    <source>
        <dbReference type="ARBA" id="ARBA00022692"/>
    </source>
</evidence>
<evidence type="ECO:0000313" key="7">
    <source>
        <dbReference type="EMBL" id="CCP26079.1"/>
    </source>
</evidence>
<gene>
    <name evidence="7" type="ordered locus">TEPIRE1_1346</name>
</gene>
<dbReference type="EMBL" id="HF563609">
    <property type="protein sequence ID" value="CCP26079.1"/>
    <property type="molecule type" value="Genomic_DNA"/>
</dbReference>
<dbReference type="InterPro" id="IPR022781">
    <property type="entry name" value="Flagellar_biosynth_FliO"/>
</dbReference>
<accession>F4LTQ2</accession>
<organism evidence="7 8">
    <name type="scientific">Tepidanaerobacter acetatoxydans (strain DSM 21804 / JCM 16047 / Re1)</name>
    <dbReference type="NCBI Taxonomy" id="1209989"/>
    <lineage>
        <taxon>Bacteria</taxon>
        <taxon>Bacillati</taxon>
        <taxon>Bacillota</taxon>
        <taxon>Clostridia</taxon>
        <taxon>Thermosediminibacterales</taxon>
        <taxon>Tepidanaerobacteraceae</taxon>
        <taxon>Tepidanaerobacter</taxon>
    </lineage>
</organism>
<dbReference type="Proteomes" id="UP000010802">
    <property type="component" value="Chromosome"/>
</dbReference>
<dbReference type="AlphaFoldDB" id="F4LTQ2"/>
<dbReference type="OrthoDB" id="1727263at2"/>
<dbReference type="eggNOG" id="COG3190">
    <property type="taxonomic scope" value="Bacteria"/>
</dbReference>